<evidence type="ECO:0000256" key="1">
    <source>
        <dbReference type="ARBA" id="ARBA00004123"/>
    </source>
</evidence>
<gene>
    <name evidence="6" type="primary">BUD31</name>
</gene>
<reference evidence="6" key="1">
    <citation type="submission" date="2018-03" db="EMBL/GenBank/DDBJ databases">
        <title>ARS-UCD1.2.</title>
        <authorList>
            <person name="Rosen B.D."/>
            <person name="Bickhart D.M."/>
            <person name="Koren S."/>
            <person name="Schnabel R.D."/>
            <person name="Hall R."/>
            <person name="Zimin A."/>
            <person name="Dreischer C."/>
            <person name="Schultheiss S."/>
            <person name="Schroeder S.G."/>
            <person name="Elsik C.G."/>
            <person name="Couldrey C."/>
            <person name="Liu G.E."/>
            <person name="Van Tassell C.P."/>
            <person name="Phillippy A.M."/>
            <person name="Smith T.P.L."/>
            <person name="Medrano J.F."/>
        </authorList>
    </citation>
    <scope>NUCLEOTIDE SEQUENCE [LARGE SCALE GENOMIC DNA]</scope>
    <source>
        <strain evidence="6">Hereford</strain>
    </source>
</reference>
<dbReference type="PANTHER" id="PTHR19411">
    <property type="entry name" value="PROTEIN BUD31-RELATED"/>
    <property type="match status" value="1"/>
</dbReference>
<dbReference type="InterPro" id="IPR018230">
    <property type="entry name" value="BUD31/G10-rel_CS"/>
</dbReference>
<organism evidence="6 7">
    <name type="scientific">Bos taurus</name>
    <name type="common">Bovine</name>
    <dbReference type="NCBI Taxonomy" id="9913"/>
    <lineage>
        <taxon>Eukaryota</taxon>
        <taxon>Metazoa</taxon>
        <taxon>Chordata</taxon>
        <taxon>Craniata</taxon>
        <taxon>Vertebrata</taxon>
        <taxon>Euteleostomi</taxon>
        <taxon>Mammalia</taxon>
        <taxon>Eutheria</taxon>
        <taxon>Laurasiatheria</taxon>
        <taxon>Artiodactyla</taxon>
        <taxon>Ruminantia</taxon>
        <taxon>Pecora</taxon>
        <taxon>Bovidae</taxon>
        <taxon>Bovinae</taxon>
        <taxon>Bos</taxon>
    </lineage>
</organism>
<keyword evidence="7" id="KW-1185">Reference proteome</keyword>
<protein>
    <recommendedName>
        <fullName evidence="3">Protein BUD31 homolog</fullName>
    </recommendedName>
</protein>
<dbReference type="AlphaFoldDB" id="A0AAA9TIV3"/>
<dbReference type="PROSITE" id="PS00997">
    <property type="entry name" value="G10_1"/>
    <property type="match status" value="1"/>
</dbReference>
<dbReference type="Proteomes" id="UP000009136">
    <property type="component" value="Chromosome 25"/>
</dbReference>
<dbReference type="GeneTree" id="ENSGT00390000014300"/>
<reference evidence="6" key="3">
    <citation type="submission" date="2025-09" db="UniProtKB">
        <authorList>
            <consortium name="Ensembl"/>
        </authorList>
    </citation>
    <scope>IDENTIFICATION</scope>
    <source>
        <strain evidence="6">Hereford</strain>
    </source>
</reference>
<evidence type="ECO:0000256" key="4">
    <source>
        <dbReference type="ARBA" id="ARBA00023242"/>
    </source>
</evidence>
<evidence type="ECO:0000256" key="5">
    <source>
        <dbReference type="SAM" id="MobiDB-lite"/>
    </source>
</evidence>
<feature type="compositionally biased region" description="Pro residues" evidence="5">
    <location>
        <begin position="29"/>
        <end position="39"/>
    </location>
</feature>
<feature type="compositionally biased region" description="Low complexity" evidence="5">
    <location>
        <begin position="68"/>
        <end position="77"/>
    </location>
</feature>
<dbReference type="Pfam" id="PF01125">
    <property type="entry name" value="BUD31"/>
    <property type="match status" value="1"/>
</dbReference>
<accession>A0AAA9TIV3</accession>
<dbReference type="PRINTS" id="PR00322">
    <property type="entry name" value="G10"/>
</dbReference>
<dbReference type="PANTHER" id="PTHR19411:SF0">
    <property type="entry name" value="PROTEIN BUD31 HOMOLOG"/>
    <property type="match status" value="1"/>
</dbReference>
<reference evidence="6" key="2">
    <citation type="submission" date="2025-08" db="UniProtKB">
        <authorList>
            <consortium name="Ensembl"/>
        </authorList>
    </citation>
    <scope>IDENTIFICATION</scope>
    <source>
        <strain evidence="6">Hereford</strain>
    </source>
</reference>
<proteinExistence type="inferred from homology"/>
<evidence type="ECO:0000313" key="7">
    <source>
        <dbReference type="Proteomes" id="UP000009136"/>
    </source>
</evidence>
<comment type="similarity">
    <text evidence="2">Belongs to the BUD31 (G10) family.</text>
</comment>
<dbReference type="Ensembl" id="ENSBTAT00000109672.1">
    <property type="protein sequence ID" value="ENSBTAP00000097080.1"/>
    <property type="gene ID" value="ENSBTAG00000020439.7"/>
</dbReference>
<name>A0AAA9TIV3_BOVIN</name>
<dbReference type="GO" id="GO:0005634">
    <property type="term" value="C:nucleus"/>
    <property type="evidence" value="ECO:0007669"/>
    <property type="project" value="UniProtKB-SubCell"/>
</dbReference>
<dbReference type="InterPro" id="IPR001748">
    <property type="entry name" value="BUD31"/>
</dbReference>
<feature type="compositionally biased region" description="Basic residues" evidence="5">
    <location>
        <begin position="1"/>
        <end position="11"/>
    </location>
</feature>
<keyword evidence="4" id="KW-0539">Nucleus</keyword>
<evidence type="ECO:0000256" key="2">
    <source>
        <dbReference type="ARBA" id="ARBA00005287"/>
    </source>
</evidence>
<comment type="subcellular location">
    <subcellularLocation>
        <location evidence="1">Nucleus</location>
    </subcellularLocation>
</comment>
<evidence type="ECO:0000256" key="3">
    <source>
        <dbReference type="ARBA" id="ARBA00015122"/>
    </source>
</evidence>
<dbReference type="PROSITE" id="PS00998">
    <property type="entry name" value="G10_2"/>
    <property type="match status" value="1"/>
</dbReference>
<evidence type="ECO:0000313" key="6">
    <source>
        <dbReference type="Ensembl" id="ENSBTAP00000097080.1"/>
    </source>
</evidence>
<feature type="region of interest" description="Disordered" evidence="5">
    <location>
        <begin position="1"/>
        <end position="108"/>
    </location>
</feature>
<sequence>ASRLRRLRRRRLELTPEPEIPRARLLPPGQFPAPPPRHPGPSQRAAPPREPRPSGRPGGPTHRLSPGSPRAAGQQSPSQPPPREAREPANPPRRAVRTKGDSGAGILHRQGCGHLRTLVTAGGQGSDVCVGPEGDLNSPTGTGSGLWTRRSKFLQTIFWEKMPKVKRSRKAPPDGWELIEPTLDELDQKMREAETEPHEGKRKVESLWPIFRIHHQKTRYIFDLFYKRKAISRELYEYCIKEGYADKNLIAKWKKQGYENLCCLRCIQTRDTNFGTNCICRVPKSKLEVGRIIECTHCGCRGCSG</sequence>